<feature type="repeat" description="TPR" evidence="3">
    <location>
        <begin position="287"/>
        <end position="320"/>
    </location>
</feature>
<evidence type="ECO:0000313" key="4">
    <source>
        <dbReference type="EMBL" id="ACL43170.1"/>
    </source>
</evidence>
<feature type="repeat" description="TPR" evidence="3">
    <location>
        <begin position="253"/>
        <end position="286"/>
    </location>
</feature>
<name>B8HVZ2_CYAP4</name>
<dbReference type="PANTHER" id="PTHR44858">
    <property type="entry name" value="TETRATRICOPEPTIDE REPEAT PROTEIN 6"/>
    <property type="match status" value="1"/>
</dbReference>
<dbReference type="eggNOG" id="COG0457">
    <property type="taxonomic scope" value="Bacteria"/>
</dbReference>
<dbReference type="GO" id="GO:0046813">
    <property type="term" value="P:receptor-mediated virion attachment to host cell"/>
    <property type="evidence" value="ECO:0007669"/>
    <property type="project" value="TreeGrafter"/>
</dbReference>
<dbReference type="Pfam" id="PF13371">
    <property type="entry name" value="TPR_9"/>
    <property type="match status" value="1"/>
</dbReference>
<feature type="repeat" description="TPR" evidence="3">
    <location>
        <begin position="355"/>
        <end position="388"/>
    </location>
</feature>
<protein>
    <submittedName>
        <fullName evidence="4">Tetratricopeptide TPR_2 repeat protein</fullName>
    </submittedName>
</protein>
<evidence type="ECO:0000256" key="2">
    <source>
        <dbReference type="ARBA" id="ARBA00022803"/>
    </source>
</evidence>
<dbReference type="Pfam" id="PF13365">
    <property type="entry name" value="Trypsin_2"/>
    <property type="match status" value="1"/>
</dbReference>
<dbReference type="PANTHER" id="PTHR44858:SF1">
    <property type="entry name" value="UDP-N-ACETYLGLUCOSAMINE--PEPTIDE N-ACETYLGLUCOSAMINYLTRANSFERASE SPINDLY-RELATED"/>
    <property type="match status" value="1"/>
</dbReference>
<dbReference type="SUPFAM" id="SSF50494">
    <property type="entry name" value="Trypsin-like serine proteases"/>
    <property type="match status" value="1"/>
</dbReference>
<feature type="repeat" description="TPR" evidence="3">
    <location>
        <begin position="321"/>
        <end position="354"/>
    </location>
</feature>
<dbReference type="Pfam" id="PF13432">
    <property type="entry name" value="TPR_16"/>
    <property type="match status" value="1"/>
</dbReference>
<keyword evidence="1" id="KW-0677">Repeat</keyword>
<dbReference type="InterPro" id="IPR009003">
    <property type="entry name" value="Peptidase_S1_PA"/>
</dbReference>
<dbReference type="STRING" id="395961.Cyan7425_0783"/>
<dbReference type="InterPro" id="IPR011990">
    <property type="entry name" value="TPR-like_helical_dom_sf"/>
</dbReference>
<feature type="repeat" description="TPR" evidence="3">
    <location>
        <begin position="457"/>
        <end position="490"/>
    </location>
</feature>
<evidence type="ECO:0000256" key="3">
    <source>
        <dbReference type="PROSITE-ProRule" id="PRU00339"/>
    </source>
</evidence>
<dbReference type="SMART" id="SM00028">
    <property type="entry name" value="TPR"/>
    <property type="match status" value="8"/>
</dbReference>
<dbReference type="eggNOG" id="COG0265">
    <property type="taxonomic scope" value="Bacteria"/>
</dbReference>
<dbReference type="PROSITE" id="PS50005">
    <property type="entry name" value="TPR"/>
    <property type="match status" value="7"/>
</dbReference>
<dbReference type="EMBL" id="CP001344">
    <property type="protein sequence ID" value="ACL43170.1"/>
    <property type="molecule type" value="Genomic_DNA"/>
</dbReference>
<dbReference type="SUPFAM" id="SSF48452">
    <property type="entry name" value="TPR-like"/>
    <property type="match status" value="1"/>
</dbReference>
<dbReference type="OrthoDB" id="453397at2"/>
<dbReference type="AlphaFoldDB" id="B8HVZ2"/>
<dbReference type="InterPro" id="IPR050498">
    <property type="entry name" value="Ycf3"/>
</dbReference>
<dbReference type="GO" id="GO:0009279">
    <property type="term" value="C:cell outer membrane"/>
    <property type="evidence" value="ECO:0007669"/>
    <property type="project" value="TreeGrafter"/>
</dbReference>
<reference evidence="4" key="1">
    <citation type="submission" date="2009-01" db="EMBL/GenBank/DDBJ databases">
        <title>Complete sequence of chromosome Cyanothece sp. PCC 7425.</title>
        <authorList>
            <consortium name="US DOE Joint Genome Institute"/>
            <person name="Lucas S."/>
            <person name="Copeland A."/>
            <person name="Lapidus A."/>
            <person name="Glavina del Rio T."/>
            <person name="Dalin E."/>
            <person name="Tice H."/>
            <person name="Bruce D."/>
            <person name="Goodwin L."/>
            <person name="Pitluck S."/>
            <person name="Sims D."/>
            <person name="Meineke L."/>
            <person name="Brettin T."/>
            <person name="Detter J.C."/>
            <person name="Han C."/>
            <person name="Larimer F."/>
            <person name="Land M."/>
            <person name="Hauser L."/>
            <person name="Kyrpides N."/>
            <person name="Ovchinnikova G."/>
            <person name="Liberton M."/>
            <person name="Stoeckel J."/>
            <person name="Banerjee A."/>
            <person name="Singh A."/>
            <person name="Page L."/>
            <person name="Sato H."/>
            <person name="Zhao L."/>
            <person name="Sherman L."/>
            <person name="Pakrasi H."/>
            <person name="Richardson P."/>
        </authorList>
    </citation>
    <scope>NUCLEOTIDE SEQUENCE</scope>
    <source>
        <strain evidence="4">PCC 7425</strain>
    </source>
</reference>
<feature type="repeat" description="TPR" evidence="3">
    <location>
        <begin position="389"/>
        <end position="422"/>
    </location>
</feature>
<dbReference type="InterPro" id="IPR019734">
    <property type="entry name" value="TPR_rpt"/>
</dbReference>
<evidence type="ECO:0000256" key="1">
    <source>
        <dbReference type="ARBA" id="ARBA00022737"/>
    </source>
</evidence>
<dbReference type="HOGENOM" id="CLU_005774_3_0_3"/>
<dbReference type="KEGG" id="cyn:Cyan7425_0783"/>
<feature type="repeat" description="TPR" evidence="3">
    <location>
        <begin position="423"/>
        <end position="456"/>
    </location>
</feature>
<dbReference type="InterPro" id="IPR043504">
    <property type="entry name" value="Peptidase_S1_PA_chymotrypsin"/>
</dbReference>
<accession>B8HVZ2</accession>
<keyword evidence="2 3" id="KW-0802">TPR repeat</keyword>
<organism evidence="4">
    <name type="scientific">Cyanothece sp. (strain PCC 7425 / ATCC 29141)</name>
    <dbReference type="NCBI Taxonomy" id="395961"/>
    <lineage>
        <taxon>Bacteria</taxon>
        <taxon>Bacillati</taxon>
        <taxon>Cyanobacteriota</taxon>
        <taxon>Cyanophyceae</taxon>
        <taxon>Gomontiellales</taxon>
        <taxon>Cyanothecaceae</taxon>
        <taxon>Cyanothece</taxon>
    </lineage>
</organism>
<dbReference type="Pfam" id="PF13414">
    <property type="entry name" value="TPR_11"/>
    <property type="match status" value="2"/>
</dbReference>
<dbReference type="Gene3D" id="1.25.40.10">
    <property type="entry name" value="Tetratricopeptide repeat domain"/>
    <property type="match status" value="4"/>
</dbReference>
<dbReference type="Gene3D" id="2.40.10.10">
    <property type="entry name" value="Trypsin-like serine proteases"/>
    <property type="match status" value="2"/>
</dbReference>
<dbReference type="PROSITE" id="PS50293">
    <property type="entry name" value="TPR_REGION"/>
    <property type="match status" value="2"/>
</dbReference>
<proteinExistence type="predicted"/>
<sequence>MKVPSSLSCSLLGTTVLALVQTQPVAALSATQINAIARQITVLIDGQNPGSGVMIKREGNRFTVLTARHVVATPDEYELITPDGKRTRLNYNTVKPLPGIDLAILEFTSPANYTIAKLGNARQAPGGTTVYVAGFPAPTAAITQSIFTFTEGKMTANAERPLADGYALVYSNNTLPGMSGGPVLNGVGEVIGIHGKADTERSGTQTTANPNVVVKTGFNLAIPINTFLSLASRTALKGFPVPVAAPLSNQPTTDNFFLQAIAKYRQQDYRGAIADFDRAIRLNPQLDLAYSNRGLARYGLQDYRGAVADFDRAIRLNPQLDLAYYNRGLARYGLQDYRGARADFDQAIRLNPKDADAYNNRGSVRRELQDYRGAVADFDRAIRLNPKFDLAYYNRGITRRKLQDYGGALADFDQAIRLNPRDADAYNNRGFVRYGLQDYGGALADFDQAIRLNPEDADIYNNRGFVRYGLQDYRGAIADFDQAIRLQPDLALAYYHRGLARAQAEERRAALPDYQRAAELAQAQGNDQVYQLAIMQLREIQP</sequence>
<gene>
    <name evidence="4" type="ordered locus">Cyan7425_0783</name>
</gene>